<evidence type="ECO:0000256" key="2">
    <source>
        <dbReference type="ARBA" id="ARBA00022525"/>
    </source>
</evidence>
<evidence type="ECO:0000256" key="1">
    <source>
        <dbReference type="ARBA" id="ARBA00004613"/>
    </source>
</evidence>
<comment type="caution">
    <text evidence="5">The sequence shown here is derived from an EMBL/GenBank/DDBJ whole genome shotgun (WGS) entry which is preliminary data.</text>
</comment>
<dbReference type="GO" id="GO:0005576">
    <property type="term" value="C:extracellular region"/>
    <property type="evidence" value="ECO:0007669"/>
    <property type="project" value="UniProtKB-SubCell"/>
</dbReference>
<dbReference type="EMBL" id="QBIY01013237">
    <property type="protein sequence ID" value="RXN09858.1"/>
    <property type="molecule type" value="Genomic_DNA"/>
</dbReference>
<feature type="domain" description="C1q" evidence="4">
    <location>
        <begin position="92"/>
        <end position="215"/>
    </location>
</feature>
<dbReference type="Proteomes" id="UP000290572">
    <property type="component" value="Unassembled WGS sequence"/>
</dbReference>
<dbReference type="Pfam" id="PF00386">
    <property type="entry name" value="C1q"/>
    <property type="match status" value="1"/>
</dbReference>
<keyword evidence="6" id="KW-1185">Reference proteome</keyword>
<dbReference type="PANTHER" id="PTHR22923">
    <property type="entry name" value="CEREBELLIN-RELATED"/>
    <property type="match status" value="1"/>
</dbReference>
<dbReference type="SUPFAM" id="SSF49842">
    <property type="entry name" value="TNF-like"/>
    <property type="match status" value="1"/>
</dbReference>
<keyword evidence="2" id="KW-0964">Secreted</keyword>
<dbReference type="InterPro" id="IPR008983">
    <property type="entry name" value="Tumour_necrosis_fac-like_dom"/>
</dbReference>
<dbReference type="PANTHER" id="PTHR22923:SF102">
    <property type="entry name" value="CEREBELLIN 13-RELATED"/>
    <property type="match status" value="1"/>
</dbReference>
<dbReference type="PRINTS" id="PR00007">
    <property type="entry name" value="COMPLEMNTC1Q"/>
</dbReference>
<reference evidence="5 6" key="1">
    <citation type="submission" date="2018-03" db="EMBL/GenBank/DDBJ databases">
        <title>Draft genome sequence of Rohu Carp (Labeo rohita).</title>
        <authorList>
            <person name="Das P."/>
            <person name="Kushwaha B."/>
            <person name="Joshi C.G."/>
            <person name="Kumar D."/>
            <person name="Nagpure N.S."/>
            <person name="Sahoo L."/>
            <person name="Das S.P."/>
            <person name="Bit A."/>
            <person name="Patnaik S."/>
            <person name="Meher P.K."/>
            <person name="Jayasankar P."/>
            <person name="Koringa P.G."/>
            <person name="Patel N.V."/>
            <person name="Hinsu A.T."/>
            <person name="Kumar R."/>
            <person name="Pandey M."/>
            <person name="Agarwal S."/>
            <person name="Srivastava S."/>
            <person name="Singh M."/>
            <person name="Iquebal M.A."/>
            <person name="Jaiswal S."/>
            <person name="Angadi U.B."/>
            <person name="Kumar N."/>
            <person name="Raza M."/>
            <person name="Shah T.M."/>
            <person name="Rai A."/>
            <person name="Jena J.K."/>
        </authorList>
    </citation>
    <scope>NUCLEOTIDE SEQUENCE [LARGE SCALE GENOMIC DNA]</scope>
    <source>
        <strain evidence="5">DASCIFA01</strain>
        <tissue evidence="5">Testis</tissue>
    </source>
</reference>
<dbReference type="InterPro" id="IPR050822">
    <property type="entry name" value="Cerebellin_Synaptic_Org"/>
</dbReference>
<dbReference type="AlphaFoldDB" id="A0A498LN41"/>
<organism evidence="5 6">
    <name type="scientific">Labeo rohita</name>
    <name type="common">Indian major carp</name>
    <name type="synonym">Cyprinus rohita</name>
    <dbReference type="NCBI Taxonomy" id="84645"/>
    <lineage>
        <taxon>Eukaryota</taxon>
        <taxon>Metazoa</taxon>
        <taxon>Chordata</taxon>
        <taxon>Craniata</taxon>
        <taxon>Vertebrata</taxon>
        <taxon>Euteleostomi</taxon>
        <taxon>Actinopterygii</taxon>
        <taxon>Neopterygii</taxon>
        <taxon>Teleostei</taxon>
        <taxon>Ostariophysi</taxon>
        <taxon>Cypriniformes</taxon>
        <taxon>Cyprinidae</taxon>
        <taxon>Labeoninae</taxon>
        <taxon>Labeonini</taxon>
        <taxon>Labeo</taxon>
    </lineage>
</organism>
<accession>A0A498LN41</accession>
<sequence>MRKEETARQTNAHVYYAEYAGHKLHMDQNEKLMDFGVTKVVASDGFSGKIMGFSVMLIKNNLIIYDEVYREICLNHGLFDQLRVDHGCELYLCLYQQDNPFTPMSIGTLLFKACQDRTMLLKERIFTAPVRGLYYFSFFYHCGTERGTGLALYRDGKLEALTQHNPSSDSPQNGGNGLTLLLEKGDQVYIVLRKDKWIWDAENVTVFGGFLIDSM</sequence>
<evidence type="ECO:0000256" key="3">
    <source>
        <dbReference type="ARBA" id="ARBA00022729"/>
    </source>
</evidence>
<name>A0A498LN41_LABRO</name>
<evidence type="ECO:0000313" key="6">
    <source>
        <dbReference type="Proteomes" id="UP000290572"/>
    </source>
</evidence>
<comment type="subcellular location">
    <subcellularLocation>
        <location evidence="1">Secreted</location>
    </subcellularLocation>
</comment>
<dbReference type="Gene3D" id="2.60.120.40">
    <property type="match status" value="1"/>
</dbReference>
<dbReference type="InterPro" id="IPR001073">
    <property type="entry name" value="C1q_dom"/>
</dbReference>
<protein>
    <submittedName>
        <fullName evidence="5">Complement C1q 2</fullName>
    </submittedName>
</protein>
<dbReference type="SMART" id="SM00110">
    <property type="entry name" value="C1Q"/>
    <property type="match status" value="1"/>
</dbReference>
<proteinExistence type="predicted"/>
<evidence type="ECO:0000313" key="5">
    <source>
        <dbReference type="EMBL" id="RXN09858.1"/>
    </source>
</evidence>
<gene>
    <name evidence="5" type="ORF">ROHU_010955</name>
</gene>
<keyword evidence="3" id="KW-0732">Signal</keyword>
<evidence type="ECO:0000259" key="4">
    <source>
        <dbReference type="SMART" id="SM00110"/>
    </source>
</evidence>